<protein>
    <submittedName>
        <fullName evidence="1">Glutamyl-tRNA(Gln) amidotransferase subunit A</fullName>
    </submittedName>
</protein>
<accession>A0AC59HU39</accession>
<evidence type="ECO:0000313" key="1">
    <source>
        <dbReference type="EMBL" id="BDQ63145.1"/>
    </source>
</evidence>
<name>A0AC59HU39_ENTFL</name>
<reference evidence="1" key="1">
    <citation type="submission" date="2022-08" db="EMBL/GenBank/DDBJ databases">
        <title>Molecular epidemiological analysis of five strains of VanD-type vancomycin-resistant Enterococcus faecalis.</title>
        <authorList>
            <person name="Mimura K."/>
            <person name="Hashimoto Y."/>
            <person name="Tomita H."/>
        </authorList>
    </citation>
    <scope>NUCLEOTIDE SEQUENCE</scope>
    <source>
        <strain evidence="1">SVR2332</strain>
    </source>
</reference>
<evidence type="ECO:0000313" key="2">
    <source>
        <dbReference type="Proteomes" id="UP001317613"/>
    </source>
</evidence>
<proteinExistence type="predicted"/>
<organism evidence="1 2">
    <name type="scientific">Enterococcus faecalis</name>
    <name type="common">Streptococcus faecalis</name>
    <dbReference type="NCBI Taxonomy" id="1351"/>
    <lineage>
        <taxon>Bacteria</taxon>
        <taxon>Bacillati</taxon>
        <taxon>Bacillota</taxon>
        <taxon>Bacilli</taxon>
        <taxon>Lactobacillales</taxon>
        <taxon>Enterococcaceae</taxon>
        <taxon>Enterococcus</taxon>
    </lineage>
</organism>
<dbReference type="EMBL" id="AP026729">
    <property type="protein sequence ID" value="BDQ63145.1"/>
    <property type="molecule type" value="Genomic_DNA"/>
</dbReference>
<dbReference type="Proteomes" id="UP001317613">
    <property type="component" value="Chromosome"/>
</dbReference>
<sequence length="558" mass="60105">MEKLYDKSLTELHDLLVSKEITAVDLTEETLNRIQDTEEQLGSFITVSEEKAMALAKAIDLKGITESNPLAGIPIGIKDNIVTKDILTTAGSKMLHNFDPIYDATVMDKVYQADMIPVGKLNMDEFAMGGSTETSYFKKTKNAWDQTKVPGGSSGGSASAVAAGQVPVSLGSDTGGSIRQPAAFNGIVGLKPTYGRVSRFGLIAFASSLDQIGPLTRNVKDNALALNAISGYDEKDGTSAGVSVPDFTADLTGDIKGMKIALPKEYLGEGVQPDVREAVLKAAETFKSLGATVEEVSLPHSKYGVAVYYIIASSEASSNLQRFDGIRYGYRSDNVQNLEDVYVNSRSEGFGTEVKRRIMLGTFSLSAGYYDAHFKKAGQVRTLIKQDFENVFADYDLIIGPSTPTVAFGLGENINDPITMYMNDILTIPVNLAGLPGMSIPAGFSEGLPVGLQIIGKHFDEHTMYKAAYAFEQATDFHTKKPVILGGERLMNFETVIGLEVHVELKTNSKIFSSAPAHFGAEPNSNTNVVDWSYPGVLPVMNKGALEFGMKAATCLEL</sequence>
<gene>
    <name evidence="1" type="primary">gatA</name>
    <name evidence="1" type="ORF">EfsSVR2332_32230</name>
</gene>